<gene>
    <name evidence="6" type="ORF">ALEPTO_LOCUS11683</name>
</gene>
<keyword evidence="4" id="KW-0862">Zinc</keyword>
<dbReference type="GO" id="GO:0005634">
    <property type="term" value="C:nucleus"/>
    <property type="evidence" value="ECO:0007669"/>
    <property type="project" value="UniProtKB-SubCell"/>
</dbReference>
<keyword evidence="7" id="KW-1185">Reference proteome</keyword>
<dbReference type="EMBL" id="CAJVPS010020379">
    <property type="protein sequence ID" value="CAG8704200.1"/>
    <property type="molecule type" value="Genomic_DNA"/>
</dbReference>
<organism evidence="6 7">
    <name type="scientific">Ambispora leptoticha</name>
    <dbReference type="NCBI Taxonomy" id="144679"/>
    <lineage>
        <taxon>Eukaryota</taxon>
        <taxon>Fungi</taxon>
        <taxon>Fungi incertae sedis</taxon>
        <taxon>Mucoromycota</taxon>
        <taxon>Glomeromycotina</taxon>
        <taxon>Glomeromycetes</taxon>
        <taxon>Archaeosporales</taxon>
        <taxon>Ambisporaceae</taxon>
        <taxon>Ambispora</taxon>
    </lineage>
</organism>
<dbReference type="InterPro" id="IPR012337">
    <property type="entry name" value="RNaseH-like_sf"/>
</dbReference>
<accession>A0A9N9HSZ2</accession>
<feature type="non-terminal residue" evidence="6">
    <location>
        <position position="1"/>
    </location>
</feature>
<keyword evidence="5" id="KW-0539">Nucleus</keyword>
<name>A0A9N9HSZ2_9GLOM</name>
<proteinExistence type="predicted"/>
<dbReference type="SUPFAM" id="SSF53098">
    <property type="entry name" value="Ribonuclease H-like"/>
    <property type="match status" value="1"/>
</dbReference>
<comment type="caution">
    <text evidence="6">The sequence shown here is derived from an EMBL/GenBank/DDBJ whole genome shotgun (WGS) entry which is preliminary data.</text>
</comment>
<dbReference type="AlphaFoldDB" id="A0A9N9HSZ2"/>
<evidence type="ECO:0000313" key="6">
    <source>
        <dbReference type="EMBL" id="CAG8704200.1"/>
    </source>
</evidence>
<dbReference type="PANTHER" id="PTHR46481:SF10">
    <property type="entry name" value="ZINC FINGER BED DOMAIN-CONTAINING PROTEIN 39"/>
    <property type="match status" value="1"/>
</dbReference>
<dbReference type="InterPro" id="IPR052035">
    <property type="entry name" value="ZnF_BED_domain_contain"/>
</dbReference>
<dbReference type="PANTHER" id="PTHR46481">
    <property type="entry name" value="ZINC FINGER BED DOMAIN-CONTAINING PROTEIN 4"/>
    <property type="match status" value="1"/>
</dbReference>
<dbReference type="Proteomes" id="UP000789508">
    <property type="component" value="Unassembled WGS sequence"/>
</dbReference>
<feature type="non-terminal residue" evidence="6">
    <location>
        <position position="356"/>
    </location>
</feature>
<dbReference type="OrthoDB" id="2432695at2759"/>
<evidence type="ECO:0000256" key="2">
    <source>
        <dbReference type="ARBA" id="ARBA00022723"/>
    </source>
</evidence>
<evidence type="ECO:0000256" key="3">
    <source>
        <dbReference type="ARBA" id="ARBA00022771"/>
    </source>
</evidence>
<evidence type="ECO:0000256" key="4">
    <source>
        <dbReference type="ARBA" id="ARBA00022833"/>
    </source>
</evidence>
<evidence type="ECO:0000313" key="7">
    <source>
        <dbReference type="Proteomes" id="UP000789508"/>
    </source>
</evidence>
<reference evidence="6" key="1">
    <citation type="submission" date="2021-06" db="EMBL/GenBank/DDBJ databases">
        <authorList>
            <person name="Kallberg Y."/>
            <person name="Tangrot J."/>
            <person name="Rosling A."/>
        </authorList>
    </citation>
    <scope>NUCLEOTIDE SEQUENCE</scope>
    <source>
        <strain evidence="6">FL130A</strain>
    </source>
</reference>
<keyword evidence="3" id="KW-0863">Zinc-finger</keyword>
<comment type="subcellular location">
    <subcellularLocation>
        <location evidence="1">Nucleus</location>
    </subcellularLocation>
</comment>
<dbReference type="GO" id="GO:0008270">
    <property type="term" value="F:zinc ion binding"/>
    <property type="evidence" value="ECO:0007669"/>
    <property type="project" value="UniProtKB-KW"/>
</dbReference>
<protein>
    <submittedName>
        <fullName evidence="6">1210_t:CDS:1</fullName>
    </submittedName>
</protein>
<keyword evidence="2" id="KW-0479">Metal-binding</keyword>
<evidence type="ECO:0000256" key="5">
    <source>
        <dbReference type="ARBA" id="ARBA00023242"/>
    </source>
</evidence>
<sequence>AWTSTNNYAFLAITAHWITKDWKLQDELLDFINLSGPHSGENLCEAFVKSCHEFGILTKIFTITSDNASNNDTFMKYLEIICEEENISFNAINSHCRCIAHIINLVVQDILKQIKAGEAQTEDNILDNIDTIITAGEIIPKLRKLIVKIRSSPQRKERFIRHAEHLKCVNSDKELQNFEFSDDEWYRINEIISVLKIFVRTTKALSSAKYPMLSSVIPIYNYLIDGLETYCDKFDSPNDIVTAVKAGLKKLETYYTKTDNTTIYTIATVLDPRFKLDYYIDNNWKQNFIHYAKKTVLDVYTNYISDINTEDDNNDDNDENDEFLDHIFGKQQKIQNNEVELYLKTPRAARDQDILL</sequence>
<evidence type="ECO:0000256" key="1">
    <source>
        <dbReference type="ARBA" id="ARBA00004123"/>
    </source>
</evidence>